<organism evidence="3 4">
    <name type="scientific">Streptococcus caledonicus</name>
    <dbReference type="NCBI Taxonomy" id="2614158"/>
    <lineage>
        <taxon>Bacteria</taxon>
        <taxon>Bacillati</taxon>
        <taxon>Bacillota</taxon>
        <taxon>Bacilli</taxon>
        <taxon>Lactobacillales</taxon>
        <taxon>Streptococcaceae</taxon>
        <taxon>Streptococcus</taxon>
    </lineage>
</organism>
<evidence type="ECO:0000256" key="1">
    <source>
        <dbReference type="ARBA" id="ARBA00022801"/>
    </source>
</evidence>
<evidence type="ECO:0000259" key="2">
    <source>
        <dbReference type="Pfam" id="PF20434"/>
    </source>
</evidence>
<feature type="domain" description="BD-FAE-like" evidence="2">
    <location>
        <begin position="63"/>
        <end position="247"/>
    </location>
</feature>
<comment type="caution">
    <text evidence="3">The sequence shown here is derived from an EMBL/GenBank/DDBJ whole genome shotgun (WGS) entry which is preliminary data.</text>
</comment>
<sequence length="306" mass="34974">MEELKDLIARIDAIEDPMERIRELNKHLKESDDLRDKGLPRNIPEVERIDNIAYGAVPKWQELDIYLPKERMGKVATIIHIHGGGWTYGTKETYQFFGLEFAKAGFGFVNFNYRLPPDVIFPGELDDVNLAMHWVAEHGAKYDIDTDNIVIMGDSAGGQMALQYITLLTNEVYRTKFGYEKPNFTVRATIVNCAASFLTRPEVLSPPTKVYFTEDILAQKVEMLETENYMTTDMGPLLLTTANADMLLEANARLDGYLLAKGINHEFKCYGDMENPRHHVFNYNIRDSIAKQCNQDIVAFIQKHIN</sequence>
<dbReference type="Proteomes" id="UP001596110">
    <property type="component" value="Unassembled WGS sequence"/>
</dbReference>
<dbReference type="InterPro" id="IPR029058">
    <property type="entry name" value="AB_hydrolase_fold"/>
</dbReference>
<keyword evidence="4" id="KW-1185">Reference proteome</keyword>
<proteinExistence type="predicted"/>
<accession>A0ABW0UG94</accession>
<dbReference type="InterPro" id="IPR049492">
    <property type="entry name" value="BD-FAE-like_dom"/>
</dbReference>
<dbReference type="PANTHER" id="PTHR48081">
    <property type="entry name" value="AB HYDROLASE SUPERFAMILY PROTEIN C4A8.06C"/>
    <property type="match status" value="1"/>
</dbReference>
<dbReference type="Pfam" id="PF20434">
    <property type="entry name" value="BD-FAE"/>
    <property type="match status" value="1"/>
</dbReference>
<dbReference type="InterPro" id="IPR050300">
    <property type="entry name" value="GDXG_lipolytic_enzyme"/>
</dbReference>
<dbReference type="SUPFAM" id="SSF53474">
    <property type="entry name" value="alpha/beta-Hydrolases"/>
    <property type="match status" value="1"/>
</dbReference>
<protein>
    <submittedName>
        <fullName evidence="3">Alpha/beta hydrolase</fullName>
    </submittedName>
</protein>
<evidence type="ECO:0000313" key="3">
    <source>
        <dbReference type="EMBL" id="MFC5631661.1"/>
    </source>
</evidence>
<dbReference type="RefSeq" id="WP_380434057.1">
    <property type="nucleotide sequence ID" value="NZ_JBHSOJ010000023.1"/>
</dbReference>
<dbReference type="EMBL" id="JBHSOJ010000023">
    <property type="protein sequence ID" value="MFC5631661.1"/>
    <property type="molecule type" value="Genomic_DNA"/>
</dbReference>
<evidence type="ECO:0000313" key="4">
    <source>
        <dbReference type="Proteomes" id="UP001596110"/>
    </source>
</evidence>
<gene>
    <name evidence="3" type="ORF">ACFPQ3_08820</name>
</gene>
<dbReference type="GO" id="GO:0016787">
    <property type="term" value="F:hydrolase activity"/>
    <property type="evidence" value="ECO:0007669"/>
    <property type="project" value="UniProtKB-KW"/>
</dbReference>
<keyword evidence="1 3" id="KW-0378">Hydrolase</keyword>
<dbReference type="Gene3D" id="3.40.50.1820">
    <property type="entry name" value="alpha/beta hydrolase"/>
    <property type="match status" value="1"/>
</dbReference>
<reference evidence="4" key="1">
    <citation type="journal article" date="2019" name="Int. J. Syst. Evol. Microbiol.">
        <title>The Global Catalogue of Microorganisms (GCM) 10K type strain sequencing project: providing services to taxonomists for standard genome sequencing and annotation.</title>
        <authorList>
            <consortium name="The Broad Institute Genomics Platform"/>
            <consortium name="The Broad Institute Genome Sequencing Center for Infectious Disease"/>
            <person name="Wu L."/>
            <person name="Ma J."/>
        </authorList>
    </citation>
    <scope>NUCLEOTIDE SEQUENCE [LARGE SCALE GENOMIC DNA]</scope>
    <source>
        <strain evidence="4">DT43</strain>
    </source>
</reference>
<name>A0ABW0UG94_9STRE</name>